<dbReference type="GO" id="GO:0071555">
    <property type="term" value="P:cell wall organization"/>
    <property type="evidence" value="ECO:0007669"/>
    <property type="project" value="UniProtKB-KW"/>
</dbReference>
<evidence type="ECO:0000313" key="8">
    <source>
        <dbReference type="EMBL" id="OOZ39026.1"/>
    </source>
</evidence>
<proteinExistence type="inferred from homology"/>
<gene>
    <name evidence="7" type="primary">mltG</name>
    <name evidence="8" type="ORF">BOW53_13295</name>
</gene>
<dbReference type="Gene3D" id="3.30.160.60">
    <property type="entry name" value="Classic Zinc Finger"/>
    <property type="match status" value="1"/>
</dbReference>
<accession>A0A1T2L256</accession>
<dbReference type="GO" id="GO:0009252">
    <property type="term" value="P:peptidoglycan biosynthetic process"/>
    <property type="evidence" value="ECO:0007669"/>
    <property type="project" value="UniProtKB-UniRule"/>
</dbReference>
<name>A0A1T2L256_9GAMM</name>
<dbReference type="Gene3D" id="3.30.1490.480">
    <property type="entry name" value="Endolytic murein transglycosylase"/>
    <property type="match status" value="1"/>
</dbReference>
<dbReference type="PANTHER" id="PTHR30518:SF2">
    <property type="entry name" value="ENDOLYTIC MUREIN TRANSGLYCOSYLASE"/>
    <property type="match status" value="1"/>
</dbReference>
<dbReference type="AlphaFoldDB" id="A0A1T2L256"/>
<organism evidence="8 9">
    <name type="scientific">Solemya pervernicosa gill symbiont</name>
    <dbReference type="NCBI Taxonomy" id="642797"/>
    <lineage>
        <taxon>Bacteria</taxon>
        <taxon>Pseudomonadati</taxon>
        <taxon>Pseudomonadota</taxon>
        <taxon>Gammaproteobacteria</taxon>
        <taxon>sulfur-oxidizing symbionts</taxon>
    </lineage>
</organism>
<evidence type="ECO:0000313" key="9">
    <source>
        <dbReference type="Proteomes" id="UP000191110"/>
    </source>
</evidence>
<dbReference type="InterPro" id="IPR003770">
    <property type="entry name" value="MLTG-like"/>
</dbReference>
<dbReference type="EMBL" id="MPRL01000064">
    <property type="protein sequence ID" value="OOZ39026.1"/>
    <property type="molecule type" value="Genomic_DNA"/>
</dbReference>
<keyword evidence="4 7" id="KW-0472">Membrane</keyword>
<dbReference type="Proteomes" id="UP000191110">
    <property type="component" value="Unassembled WGS sequence"/>
</dbReference>
<dbReference type="GO" id="GO:0005886">
    <property type="term" value="C:plasma membrane"/>
    <property type="evidence" value="ECO:0007669"/>
    <property type="project" value="UniProtKB-UniRule"/>
</dbReference>
<evidence type="ECO:0000256" key="5">
    <source>
        <dbReference type="ARBA" id="ARBA00023239"/>
    </source>
</evidence>
<keyword evidence="7" id="KW-0997">Cell inner membrane</keyword>
<reference evidence="8 9" key="1">
    <citation type="submission" date="2016-11" db="EMBL/GenBank/DDBJ databases">
        <title>Mixed transmission modes and dynamic genome evolution in an obligate animal-bacterial symbiosis.</title>
        <authorList>
            <person name="Russell S.L."/>
            <person name="Corbett-Detig R.B."/>
            <person name="Cavanaugh C.M."/>
        </authorList>
    </citation>
    <scope>NUCLEOTIDE SEQUENCE [LARGE SCALE GENOMIC DNA]</scope>
    <source>
        <strain evidence="8">Sveles-Q1</strain>
    </source>
</reference>
<dbReference type="CDD" id="cd08010">
    <property type="entry name" value="MltG_like"/>
    <property type="match status" value="1"/>
</dbReference>
<keyword evidence="3 7" id="KW-1133">Transmembrane helix</keyword>
<feature type="site" description="Important for catalytic activity" evidence="7">
    <location>
        <position position="213"/>
    </location>
</feature>
<evidence type="ECO:0000256" key="3">
    <source>
        <dbReference type="ARBA" id="ARBA00022989"/>
    </source>
</evidence>
<comment type="similarity">
    <text evidence="7">Belongs to the transglycosylase MltG family.</text>
</comment>
<comment type="caution">
    <text evidence="8">The sequence shown here is derived from an EMBL/GenBank/DDBJ whole genome shotgun (WGS) entry which is preliminary data.</text>
</comment>
<protein>
    <recommendedName>
        <fullName evidence="7">Endolytic murein transglycosylase</fullName>
        <ecNumber evidence="7">4.2.2.29</ecNumber>
    </recommendedName>
    <alternativeName>
        <fullName evidence="7">Peptidoglycan lytic transglycosylase</fullName>
    </alternativeName>
    <alternativeName>
        <fullName evidence="7">Peptidoglycan polymerization terminase</fullName>
    </alternativeName>
</protein>
<evidence type="ECO:0000256" key="7">
    <source>
        <dbReference type="HAMAP-Rule" id="MF_02065"/>
    </source>
</evidence>
<keyword evidence="1 7" id="KW-1003">Cell membrane</keyword>
<evidence type="ECO:0000256" key="4">
    <source>
        <dbReference type="ARBA" id="ARBA00023136"/>
    </source>
</evidence>
<dbReference type="FunFam" id="3.30.160.60:FF:000242">
    <property type="entry name" value="Endolytic murein transglycosylase"/>
    <property type="match status" value="1"/>
</dbReference>
<dbReference type="Pfam" id="PF02618">
    <property type="entry name" value="YceG"/>
    <property type="match status" value="1"/>
</dbReference>
<evidence type="ECO:0000256" key="6">
    <source>
        <dbReference type="ARBA" id="ARBA00023316"/>
    </source>
</evidence>
<dbReference type="HAMAP" id="MF_02065">
    <property type="entry name" value="MltG"/>
    <property type="match status" value="1"/>
</dbReference>
<keyword evidence="2 7" id="KW-0812">Transmembrane</keyword>
<keyword evidence="5 7" id="KW-0456">Lyase</keyword>
<evidence type="ECO:0000256" key="2">
    <source>
        <dbReference type="ARBA" id="ARBA00022692"/>
    </source>
</evidence>
<evidence type="ECO:0000256" key="1">
    <source>
        <dbReference type="ARBA" id="ARBA00022475"/>
    </source>
</evidence>
<keyword evidence="9" id="KW-1185">Reference proteome</keyword>
<dbReference type="EC" id="4.2.2.29" evidence="7"/>
<keyword evidence="6 7" id="KW-0961">Cell wall biogenesis/degradation</keyword>
<dbReference type="NCBIfam" id="TIGR00247">
    <property type="entry name" value="endolytic transglycosylase MltG"/>
    <property type="match status" value="1"/>
</dbReference>
<dbReference type="PANTHER" id="PTHR30518">
    <property type="entry name" value="ENDOLYTIC MUREIN TRANSGLYCOSYLASE"/>
    <property type="match status" value="1"/>
</dbReference>
<dbReference type="GO" id="GO:0008932">
    <property type="term" value="F:lytic endotransglycosylase activity"/>
    <property type="evidence" value="ECO:0007669"/>
    <property type="project" value="UniProtKB-UniRule"/>
</dbReference>
<comment type="function">
    <text evidence="7">Functions as a peptidoglycan terminase that cleaves nascent peptidoglycan strands endolytically to terminate their elongation.</text>
</comment>
<comment type="catalytic activity">
    <reaction evidence="7">
        <text>a peptidoglycan chain = a peptidoglycan chain with N-acetyl-1,6-anhydromuramyl-[peptide] at the reducing end + a peptidoglycan chain with N-acetylglucosamine at the non-reducing end.</text>
        <dbReference type="EC" id="4.2.2.29"/>
    </reaction>
</comment>
<sequence>MAVILFMAAAVIGFFWLNHQYEQFLQTPLSIDEEGLELVVAEGSALKGIASDLANREVIKQPRYLEFYARSNDLAQRIKAGEYRIDAGARPADLIQQIVDGKVIHYSVTLIEGWNFRELMAAIKAHPQLEQTLTETDGAGVMKALGEPELHPEGLFYPDTYHITRGTSDLALLKRARARMKRYLEQAWQARDTKLPLKSPYEALILASIVEKETGVAEERPTIAGVFTRRLNKRMRLQTDPTVIYGMGESFDGDIRFRDLKQDTPYNTYTRRGLPPTPIAIPSGAAIDAALHPADGKSLYFVADGSGGHTFSATLEEHNRAVRKYQLRRK</sequence>